<sequence>MKAEAILFAGVAVFFACVTVPYGLYAEDPAGTSAVFIAFLMASLVAFFLGMQYRRRGRRPEDRKSGEIRERGGPLDFFPPRSAWPVTLAFGAATTATGIVFGLWLAVIGIGITGAAVAGFVFQYARARP</sequence>
<comment type="catalytic activity">
    <reaction evidence="12">
        <text>4 Fe(II)-[cytochrome c] + O2 + 8 H(+)(in) = 4 Fe(III)-[cytochrome c] + 2 H2O + 4 H(+)(out)</text>
        <dbReference type="Rhea" id="RHEA:11436"/>
        <dbReference type="Rhea" id="RHEA-COMP:10350"/>
        <dbReference type="Rhea" id="RHEA-COMP:14399"/>
        <dbReference type="ChEBI" id="CHEBI:15377"/>
        <dbReference type="ChEBI" id="CHEBI:15378"/>
        <dbReference type="ChEBI" id="CHEBI:15379"/>
        <dbReference type="ChEBI" id="CHEBI:29033"/>
        <dbReference type="ChEBI" id="CHEBI:29034"/>
        <dbReference type="EC" id="7.1.1.9"/>
    </reaction>
</comment>
<evidence type="ECO:0000256" key="12">
    <source>
        <dbReference type="ARBA" id="ARBA00047816"/>
    </source>
</evidence>
<dbReference type="PIRSF" id="PIRSF017385">
    <property type="entry name" value="CtaF"/>
    <property type="match status" value="1"/>
</dbReference>
<comment type="function">
    <text evidence="1">Part of cytochrome c oxidase, its function is unknown.</text>
</comment>
<feature type="transmembrane region" description="Helical" evidence="13">
    <location>
        <begin position="99"/>
        <end position="122"/>
    </location>
</feature>
<dbReference type="Pfam" id="PF12270">
    <property type="entry name" value="Cyt_c_ox_IV"/>
    <property type="match status" value="1"/>
</dbReference>
<evidence type="ECO:0000256" key="13">
    <source>
        <dbReference type="SAM" id="Phobius"/>
    </source>
</evidence>
<evidence type="ECO:0000256" key="7">
    <source>
        <dbReference type="ARBA" id="ARBA00022967"/>
    </source>
</evidence>
<keyword evidence="5" id="KW-1003">Cell membrane</keyword>
<evidence type="ECO:0000256" key="3">
    <source>
        <dbReference type="ARBA" id="ARBA00006870"/>
    </source>
</evidence>
<protein>
    <recommendedName>
        <fullName evidence="4">cytochrome-c oxidase</fullName>
        <ecNumber evidence="4">7.1.1.9</ecNumber>
    </recommendedName>
    <alternativeName>
        <fullName evidence="11">Cytochrome aa3 subunit 4</fullName>
    </alternativeName>
    <alternativeName>
        <fullName evidence="10">Cytochrome c oxidase polypeptide IV</fullName>
    </alternativeName>
</protein>
<keyword evidence="6 13" id="KW-0812">Transmembrane</keyword>
<gene>
    <name evidence="14" type="ORF">NMN56_031260</name>
</gene>
<organism evidence="14 15">
    <name type="scientific">Streptomyces iconiensis</name>
    <dbReference type="NCBI Taxonomy" id="1384038"/>
    <lineage>
        <taxon>Bacteria</taxon>
        <taxon>Bacillati</taxon>
        <taxon>Actinomycetota</taxon>
        <taxon>Actinomycetes</taxon>
        <taxon>Kitasatosporales</taxon>
        <taxon>Streptomycetaceae</taxon>
        <taxon>Streptomyces</taxon>
    </lineage>
</organism>
<dbReference type="InterPro" id="IPR021050">
    <property type="entry name" value="Cyt_c_oxidase_su4_actinobac"/>
</dbReference>
<feature type="transmembrane region" description="Helical" evidence="13">
    <location>
        <begin position="36"/>
        <end position="53"/>
    </location>
</feature>
<evidence type="ECO:0000256" key="4">
    <source>
        <dbReference type="ARBA" id="ARBA00012949"/>
    </source>
</evidence>
<evidence type="ECO:0000256" key="2">
    <source>
        <dbReference type="ARBA" id="ARBA00004651"/>
    </source>
</evidence>
<dbReference type="EC" id="7.1.1.9" evidence="4"/>
<comment type="subcellular location">
    <subcellularLocation>
        <location evidence="2">Cell membrane</location>
        <topology evidence="2">Multi-pass membrane protein</topology>
    </subcellularLocation>
</comment>
<evidence type="ECO:0000256" key="1">
    <source>
        <dbReference type="ARBA" id="ARBA00002536"/>
    </source>
</evidence>
<dbReference type="PROSITE" id="PS51257">
    <property type="entry name" value="PROKAR_LIPOPROTEIN"/>
    <property type="match status" value="1"/>
</dbReference>
<dbReference type="EMBL" id="JANCPR020000039">
    <property type="protein sequence ID" value="MDJ1136350.1"/>
    <property type="molecule type" value="Genomic_DNA"/>
</dbReference>
<comment type="similarity">
    <text evidence="3">Belongs to the cytochrome c oxidase bacterial subunit CtaF family.</text>
</comment>
<proteinExistence type="inferred from homology"/>
<reference evidence="14 15" key="1">
    <citation type="submission" date="2023-05" db="EMBL/GenBank/DDBJ databases">
        <title>Streptantibioticus silvisoli sp. nov., acidotolerant actinomycetes 1 from pine litter.</title>
        <authorList>
            <person name="Swiecimska M."/>
            <person name="Golinska P."/>
            <person name="Sangal V."/>
            <person name="Wachnowicz B."/>
            <person name="Goodfellow M."/>
        </authorList>
    </citation>
    <scope>NUCLEOTIDE SEQUENCE [LARGE SCALE GENOMIC DNA]</scope>
    <source>
        <strain evidence="14 15">DSM 42109</strain>
    </source>
</reference>
<dbReference type="Proteomes" id="UP001214441">
    <property type="component" value="Unassembled WGS sequence"/>
</dbReference>
<keyword evidence="8 13" id="KW-1133">Transmembrane helix</keyword>
<evidence type="ECO:0000256" key="10">
    <source>
        <dbReference type="ARBA" id="ARBA00031366"/>
    </source>
</evidence>
<evidence type="ECO:0000256" key="8">
    <source>
        <dbReference type="ARBA" id="ARBA00022989"/>
    </source>
</evidence>
<evidence type="ECO:0000313" key="15">
    <source>
        <dbReference type="Proteomes" id="UP001214441"/>
    </source>
</evidence>
<accession>A0ABT7A4T8</accession>
<keyword evidence="15" id="KW-1185">Reference proteome</keyword>
<evidence type="ECO:0000256" key="11">
    <source>
        <dbReference type="ARBA" id="ARBA00031401"/>
    </source>
</evidence>
<name>A0ABT7A4T8_9ACTN</name>
<evidence type="ECO:0000256" key="5">
    <source>
        <dbReference type="ARBA" id="ARBA00022475"/>
    </source>
</evidence>
<evidence type="ECO:0000256" key="9">
    <source>
        <dbReference type="ARBA" id="ARBA00023136"/>
    </source>
</evidence>
<keyword evidence="7" id="KW-1278">Translocase</keyword>
<evidence type="ECO:0000313" key="14">
    <source>
        <dbReference type="EMBL" id="MDJ1136350.1"/>
    </source>
</evidence>
<keyword evidence="9 13" id="KW-0472">Membrane</keyword>
<comment type="caution">
    <text evidence="14">The sequence shown here is derived from an EMBL/GenBank/DDBJ whole genome shotgun (WGS) entry which is preliminary data.</text>
</comment>
<evidence type="ECO:0000256" key="6">
    <source>
        <dbReference type="ARBA" id="ARBA00022692"/>
    </source>
</evidence>
<dbReference type="RefSeq" id="WP_274038727.1">
    <property type="nucleotide sequence ID" value="NZ_JANCPR020000039.1"/>
</dbReference>